<proteinExistence type="predicted"/>
<sequence length="60" mass="6663">MPMIPVSEPLLGERESEYVAECIKTGWISSAGRFIREFEEKWAAYCGMKYGIAVSNGTTA</sequence>
<protein>
    <recommendedName>
        <fullName evidence="2">Aminotransferase DegT</fullName>
    </recommendedName>
</protein>
<comment type="caution">
    <text evidence="1">The sequence shown here is derived from an EMBL/GenBank/DDBJ whole genome shotgun (WGS) entry which is preliminary data.</text>
</comment>
<dbReference type="InterPro" id="IPR000653">
    <property type="entry name" value="DegT/StrS_aminotransferase"/>
</dbReference>
<name>X0UW31_9ZZZZ</name>
<feature type="non-terminal residue" evidence="1">
    <location>
        <position position="60"/>
    </location>
</feature>
<dbReference type="EMBL" id="BARS01021991">
    <property type="protein sequence ID" value="GAG09945.1"/>
    <property type="molecule type" value="Genomic_DNA"/>
</dbReference>
<organism evidence="1">
    <name type="scientific">marine sediment metagenome</name>
    <dbReference type="NCBI Taxonomy" id="412755"/>
    <lineage>
        <taxon>unclassified sequences</taxon>
        <taxon>metagenomes</taxon>
        <taxon>ecological metagenomes</taxon>
    </lineage>
</organism>
<evidence type="ECO:0008006" key="2">
    <source>
        <dbReference type="Google" id="ProtNLM"/>
    </source>
</evidence>
<dbReference type="InterPro" id="IPR015424">
    <property type="entry name" value="PyrdxlP-dep_Trfase"/>
</dbReference>
<gene>
    <name evidence="1" type="ORF">S01H1_35212</name>
</gene>
<reference evidence="1" key="1">
    <citation type="journal article" date="2014" name="Front. Microbiol.">
        <title>High frequency of phylogenetically diverse reductive dehalogenase-homologous genes in deep subseafloor sedimentary metagenomes.</title>
        <authorList>
            <person name="Kawai M."/>
            <person name="Futagami T."/>
            <person name="Toyoda A."/>
            <person name="Takaki Y."/>
            <person name="Nishi S."/>
            <person name="Hori S."/>
            <person name="Arai W."/>
            <person name="Tsubouchi T."/>
            <person name="Morono Y."/>
            <person name="Uchiyama I."/>
            <person name="Ito T."/>
            <person name="Fujiyama A."/>
            <person name="Inagaki F."/>
            <person name="Takami H."/>
        </authorList>
    </citation>
    <scope>NUCLEOTIDE SEQUENCE</scope>
    <source>
        <strain evidence="1">Expedition CK06-06</strain>
    </source>
</reference>
<evidence type="ECO:0000313" key="1">
    <source>
        <dbReference type="EMBL" id="GAG09945.1"/>
    </source>
</evidence>
<accession>X0UW31</accession>
<dbReference type="Pfam" id="PF01041">
    <property type="entry name" value="DegT_DnrJ_EryC1"/>
    <property type="match status" value="1"/>
</dbReference>
<dbReference type="InterPro" id="IPR015421">
    <property type="entry name" value="PyrdxlP-dep_Trfase_major"/>
</dbReference>
<dbReference type="Gene3D" id="3.40.640.10">
    <property type="entry name" value="Type I PLP-dependent aspartate aminotransferase-like (Major domain)"/>
    <property type="match status" value="1"/>
</dbReference>
<dbReference type="AlphaFoldDB" id="X0UW31"/>
<dbReference type="SUPFAM" id="SSF53383">
    <property type="entry name" value="PLP-dependent transferases"/>
    <property type="match status" value="1"/>
</dbReference>